<evidence type="ECO:0000313" key="2">
    <source>
        <dbReference type="EMBL" id="MDO6673464.1"/>
    </source>
</evidence>
<dbReference type="Proteomes" id="UP001170481">
    <property type="component" value="Unassembled WGS sequence"/>
</dbReference>
<gene>
    <name evidence="2" type="ORF">Q4535_15245</name>
</gene>
<feature type="region of interest" description="Disordered" evidence="1">
    <location>
        <begin position="1"/>
        <end position="30"/>
    </location>
</feature>
<feature type="region of interest" description="Disordered" evidence="1">
    <location>
        <begin position="85"/>
        <end position="116"/>
    </location>
</feature>
<feature type="compositionally biased region" description="Polar residues" evidence="1">
    <location>
        <begin position="18"/>
        <end position="27"/>
    </location>
</feature>
<proteinExistence type="predicted"/>
<accession>A0AAP4WZT3</accession>
<evidence type="ECO:0000313" key="3">
    <source>
        <dbReference type="Proteomes" id="UP001170481"/>
    </source>
</evidence>
<dbReference type="RefSeq" id="WP_303595144.1">
    <property type="nucleotide sequence ID" value="NZ_JAUORK010000025.1"/>
</dbReference>
<dbReference type="AlphaFoldDB" id="A0AAP4WZT3"/>
<protein>
    <submittedName>
        <fullName evidence="2">Uncharacterized protein</fullName>
    </submittedName>
</protein>
<organism evidence="2 3">
    <name type="scientific">Cobetia amphilecti</name>
    <dbReference type="NCBI Taxonomy" id="1055104"/>
    <lineage>
        <taxon>Bacteria</taxon>
        <taxon>Pseudomonadati</taxon>
        <taxon>Pseudomonadota</taxon>
        <taxon>Gammaproteobacteria</taxon>
        <taxon>Oceanospirillales</taxon>
        <taxon>Halomonadaceae</taxon>
        <taxon>Cobetia</taxon>
    </lineage>
</organism>
<feature type="compositionally biased region" description="Polar residues" evidence="1">
    <location>
        <begin position="85"/>
        <end position="94"/>
    </location>
</feature>
<dbReference type="EMBL" id="JAUORK010000025">
    <property type="protein sequence ID" value="MDO6673464.1"/>
    <property type="molecule type" value="Genomic_DNA"/>
</dbReference>
<comment type="caution">
    <text evidence="2">The sequence shown here is derived from an EMBL/GenBank/DDBJ whole genome shotgun (WGS) entry which is preliminary data.</text>
</comment>
<evidence type="ECO:0000256" key="1">
    <source>
        <dbReference type="SAM" id="MobiDB-lite"/>
    </source>
</evidence>
<reference evidence="2" key="1">
    <citation type="submission" date="2023-07" db="EMBL/GenBank/DDBJ databases">
        <title>Genome content predicts the carbon catabolic preferences of heterotrophic bacteria.</title>
        <authorList>
            <person name="Gralka M."/>
        </authorList>
    </citation>
    <scope>NUCLEOTIDE SEQUENCE</scope>
    <source>
        <strain evidence="2">C2R13</strain>
    </source>
</reference>
<sequence>MSPSAASRIAPVRESDSASRQPPSSAAGTAPSRFWLASRAVQHWRHGLGVSALGLMLGSAPAYANGIEDLPVRHQLSAAELSTAGLSANGPSTSEHSDDGKAHATLGDDAGDSTLDTAATRTAGKPATDISDAASTQGLAPELLTQMMIHASRKGMMEFSTMDIRDDHVQFTGWGHNGWQMELAINLADGEFISEALRQSDSAPGDKAIDGDSMRQTLNFAAVDGIKSVQSVEVAAHAIRIHGRDAQGRPQRMTLNMPLPGNAFNLAASVSMNPDYRP</sequence>
<name>A0AAP4WZT3_9GAMM</name>